<dbReference type="EMBL" id="GBRH01188175">
    <property type="protein sequence ID" value="JAE09721.1"/>
    <property type="molecule type" value="Transcribed_RNA"/>
</dbReference>
<reference evidence="2" key="1">
    <citation type="submission" date="2014-09" db="EMBL/GenBank/DDBJ databases">
        <authorList>
            <person name="Magalhaes I.L.F."/>
            <person name="Oliveira U."/>
            <person name="Santos F.R."/>
            <person name="Vidigal T.H.D.A."/>
            <person name="Brescovit A.D."/>
            <person name="Santos A.J."/>
        </authorList>
    </citation>
    <scope>NUCLEOTIDE SEQUENCE</scope>
    <source>
        <tissue evidence="2">Shoot tissue taken approximately 20 cm above the soil surface</tissue>
    </source>
</reference>
<sequence>MALAPPPPPPWLTRGEKMLRATKRPATLRRHISMSSLSTFQRN</sequence>
<reference evidence="2" key="2">
    <citation type="journal article" date="2015" name="Data Brief">
        <title>Shoot transcriptome of the giant reed, Arundo donax.</title>
        <authorList>
            <person name="Barrero R.A."/>
            <person name="Guerrero F.D."/>
            <person name="Moolhuijzen P."/>
            <person name="Goolsby J.A."/>
            <person name="Tidwell J."/>
            <person name="Bellgard S.E."/>
            <person name="Bellgard M.I."/>
        </authorList>
    </citation>
    <scope>NUCLEOTIDE SEQUENCE</scope>
    <source>
        <tissue evidence="2">Shoot tissue taken approximately 20 cm above the soil surface</tissue>
    </source>
</reference>
<name>A0A0A9FHX7_ARUDO</name>
<protein>
    <submittedName>
        <fullName evidence="2">Uncharacterized protein</fullName>
    </submittedName>
</protein>
<evidence type="ECO:0000313" key="2">
    <source>
        <dbReference type="EMBL" id="JAE09721.1"/>
    </source>
</evidence>
<feature type="compositionally biased region" description="Polar residues" evidence="1">
    <location>
        <begin position="33"/>
        <end position="43"/>
    </location>
</feature>
<accession>A0A0A9FHX7</accession>
<proteinExistence type="predicted"/>
<organism evidence="2">
    <name type="scientific">Arundo donax</name>
    <name type="common">Giant reed</name>
    <name type="synonym">Donax arundinaceus</name>
    <dbReference type="NCBI Taxonomy" id="35708"/>
    <lineage>
        <taxon>Eukaryota</taxon>
        <taxon>Viridiplantae</taxon>
        <taxon>Streptophyta</taxon>
        <taxon>Embryophyta</taxon>
        <taxon>Tracheophyta</taxon>
        <taxon>Spermatophyta</taxon>
        <taxon>Magnoliopsida</taxon>
        <taxon>Liliopsida</taxon>
        <taxon>Poales</taxon>
        <taxon>Poaceae</taxon>
        <taxon>PACMAD clade</taxon>
        <taxon>Arundinoideae</taxon>
        <taxon>Arundineae</taxon>
        <taxon>Arundo</taxon>
    </lineage>
</organism>
<evidence type="ECO:0000256" key="1">
    <source>
        <dbReference type="SAM" id="MobiDB-lite"/>
    </source>
</evidence>
<dbReference type="AlphaFoldDB" id="A0A0A9FHX7"/>
<feature type="region of interest" description="Disordered" evidence="1">
    <location>
        <begin position="24"/>
        <end position="43"/>
    </location>
</feature>